<dbReference type="RefSeq" id="XP_013760998.1">
    <property type="nucleotide sequence ID" value="XM_013905544.1"/>
</dbReference>
<feature type="compositionally biased region" description="Polar residues" evidence="3">
    <location>
        <begin position="1981"/>
        <end position="1995"/>
    </location>
</feature>
<keyword evidence="6" id="KW-1185">Reference proteome</keyword>
<feature type="region of interest" description="Disordered" evidence="3">
    <location>
        <begin position="473"/>
        <end position="502"/>
    </location>
</feature>
<name>A0A0L0DVL5_THETB</name>
<evidence type="ECO:0000256" key="3">
    <source>
        <dbReference type="SAM" id="MobiDB-lite"/>
    </source>
</evidence>
<evidence type="ECO:0000256" key="2">
    <source>
        <dbReference type="ARBA" id="ARBA00023157"/>
    </source>
</evidence>
<organism evidence="5 6">
    <name type="scientific">Thecamonas trahens ATCC 50062</name>
    <dbReference type="NCBI Taxonomy" id="461836"/>
    <lineage>
        <taxon>Eukaryota</taxon>
        <taxon>Apusozoa</taxon>
        <taxon>Apusomonadida</taxon>
        <taxon>Apusomonadidae</taxon>
        <taxon>Thecamonas</taxon>
    </lineage>
</organism>
<dbReference type="CDD" id="cd07302">
    <property type="entry name" value="CHD"/>
    <property type="match status" value="1"/>
</dbReference>
<dbReference type="GO" id="GO:0009190">
    <property type="term" value="P:cyclic nucleotide biosynthetic process"/>
    <property type="evidence" value="ECO:0007669"/>
    <property type="project" value="InterPro"/>
</dbReference>
<dbReference type="SUPFAM" id="SSF55073">
    <property type="entry name" value="Nucleotide cyclase"/>
    <property type="match status" value="1"/>
</dbReference>
<dbReference type="PROSITE" id="PS50125">
    <property type="entry name" value="GUANYLATE_CYCLASE_2"/>
    <property type="match status" value="1"/>
</dbReference>
<dbReference type="SUPFAM" id="SSF49899">
    <property type="entry name" value="Concanavalin A-like lectins/glucanases"/>
    <property type="match status" value="2"/>
</dbReference>
<dbReference type="eggNOG" id="KOG0618">
    <property type="taxonomic scope" value="Eukaryota"/>
</dbReference>
<keyword evidence="1" id="KW-0732">Signal</keyword>
<evidence type="ECO:0000256" key="1">
    <source>
        <dbReference type="ARBA" id="ARBA00022729"/>
    </source>
</evidence>
<dbReference type="Gene3D" id="2.60.120.200">
    <property type="match status" value="1"/>
</dbReference>
<evidence type="ECO:0000313" key="5">
    <source>
        <dbReference type="EMBL" id="KNC56359.1"/>
    </source>
</evidence>
<feature type="compositionally biased region" description="Pro residues" evidence="3">
    <location>
        <begin position="473"/>
        <end position="493"/>
    </location>
</feature>
<proteinExistence type="predicted"/>
<dbReference type="SMART" id="SM00560">
    <property type="entry name" value="LamGL"/>
    <property type="match status" value="1"/>
</dbReference>
<feature type="compositionally biased region" description="Low complexity" evidence="3">
    <location>
        <begin position="1896"/>
        <end position="1913"/>
    </location>
</feature>
<keyword evidence="2" id="KW-1015">Disulfide bond</keyword>
<dbReference type="PANTHER" id="PTHR43081">
    <property type="entry name" value="ADENYLATE CYCLASE, TERMINAL-DIFFERENTIATION SPECIFIC-RELATED"/>
    <property type="match status" value="1"/>
</dbReference>
<dbReference type="GO" id="GO:0035556">
    <property type="term" value="P:intracellular signal transduction"/>
    <property type="evidence" value="ECO:0007669"/>
    <property type="project" value="InterPro"/>
</dbReference>
<accession>A0A0L0DVL5</accession>
<evidence type="ECO:0000259" key="4">
    <source>
        <dbReference type="PROSITE" id="PS50125"/>
    </source>
</evidence>
<sequence length="2120" mass="218842">MASSPLDAAYETLATSALGSLGHARAPDHTYVPVATRLAFHSLGTVPGAHFITLDLVASSSNATANFNPLSLRLRAEHASSALSPLAPAPSPLDITSRPVAPVSVFWTLPSSWSSDDPITSPSLVSLAHQADVVASPTWHVDNPLALVVEGSGARMVHGPGTPSFHPYLAGEAVIGTSLPKLFINATGGTVTLATTAGLAFSIGDGVGDYELEATGKPASINAALNNFYYNPTRPAWIRQTAGAVAAGAPQVVFDATAPFYSAWGDGIFRGTLRLNATAGDAGSLDAPLYAAPHHDLSLALWVATPAAAGPHTTTTPVIIARGPLPAVVSAPAFALTLDTVAGTAVFTVSDGASSSPISASVLVDVSSQLASGTWFHLVAMYDASFSELVLYLDGVRAPTPLGSVTLPATFAANVVAAGGFGPGPTTLGGSFSGWLGDVRAYSVPLTPQQVSLLVAFEAGFVRSGCTHLVVAPAPPPSPPPSPPPPFAPPSPPAFAGHSPAGRLILNPPATADDVVEVISTASLRSSTETTLTVDPDAMAAVRFAVPIPHGARIAAAHLILRPNTVVPQTSITNITISAESIRDAPQLTSASMLFTRTFSPTSVLWDVGHFLPQHRHFAVPSVGRSPDLAAILQERVDDPLWTKDSHVMFRLVAGGAVGASRTFYGTTTSTANRHIYAPRLEIEFHCHVAGCGPTLVPPPSSATAPIGTTLTLPAFLISDPDVLSAFIALPAKSADDAYEETTGGAYPGDVVDTGTTLHFGYKSGLIFSRLVFPAAGLPHGAPVHSAAIYVAAATSRYGTTTGLVYGDASQPGPAAIAADFDISSRPRTAASVPFGPASMPSTQVMYPLTSNIGPILSEYTAKPTWDESADVHVIVEGTGGTDYRVTYAMDHAYGEPMYMLEGAFEVTGPWSFTVSVSHGNVGLTPLPAGLVVTSGSAAGDVHIEGSAPFHVLESLLEGGGITYTPPAYTVVDVVCINVTEPLLDDVFYLDARFTFDPAGPGAGLDSIRTQPVTASLAGSSALATSAVALPDARHYTAALGASGSVLLPASTAPWLAPNGSDWSLAFWALLPAGAPPLPSALVSFGLGPGEPGMELVSVAPDWLTWVVRDDQTVDPAPPLVNVTLAWPPSPSPTWHHFGISLSRRFAEFALYIDGVAAGSYAWDDNLDPVGTQPVTASLAGSAALATSAVALMCGSTLMRSALSACVDVVVTPPPPPPPSPPPPSPPPPSPPPPSPPSPPPPSPPPPSPPPLPPPSPPAPPAPPVPSACESNVRDCAGHCNGFAVVDDCGVCSGGQTGLVPNADKDHCGVCFGGNADKDDCGVCRGGNAGKDVCGVCWGDGSSCAGCDGAPFSGQVFDVCGVCGGDGTSCLGCNGLPMSAGGRTIDTCGVCGGPHIAPGSCATTCAAGAYHDCAGVCGGSALVDLCGVCWSATDYVANANMHMDDCGVCFGNNTAKDDCGVCGGTNADKDSCGVCGGNNAARDACGICYGFNYSVDACGLCFGESRTCLGCDGVPNSGKVFDPCGACGGACLAATSTSPVRTKSSTGLTVGVIAASATALCLFLVVAALVGIMLRMRSSQPIAEERMRRAEVKEIIDENRFTETANGRAPTGNVTFIFTRIAENTALWELYPEVMELLLVAHSDIVRGILTEFPAGYEVKLEADAFMLAFADPLSALEFACRTSVELRTYQWKEHVEAKGVVWPRTSSLNEKTEFLNLHVSMGVHGGNVLSTVDERTQRMDYYGTVVNRAARISAYDTSNGAITISEYSLNMARAIDAARTEAVARFRCEGEKAFKGIEDAIMIYAVIPHNAPGSTEMSVSPRDIAVAPSDADHGDDPDDAIEAATSARGPRPTSKSSKSDDVVGIVHAQRAASRASLSRASAARMQKVRSGVGSRSGRAARVLRSRAAASRARPVRKLSAHSLDNEQRNGVSDDDEIEGQRAATARPGTSVLVSSASLTDIEPVRPRALSRVGSRRLAASPSQRSRTGSRTRPTVGSRVGSVRRNRPASKSVERTSSKGSPRSRPDSRSLGATDSQSRSRSRSKSRSRTDARSALLARLTSPPSSARRSSDDRLNRSGGTLALPEERMVRAGSIDTLASPMASRFTPILDRSASTQALS</sequence>
<dbReference type="InterPro" id="IPR029787">
    <property type="entry name" value="Nucleotide_cyclase"/>
</dbReference>
<feature type="domain" description="Guanylate cyclase" evidence="4">
    <location>
        <begin position="1615"/>
        <end position="1754"/>
    </location>
</feature>
<feature type="region of interest" description="Disordered" evidence="3">
    <location>
        <begin position="1214"/>
        <end position="1265"/>
    </location>
</feature>
<dbReference type="Proteomes" id="UP000054408">
    <property type="component" value="Unassembled WGS sequence"/>
</dbReference>
<dbReference type="Pfam" id="PF00211">
    <property type="entry name" value="Guanylate_cyc"/>
    <property type="match status" value="1"/>
</dbReference>
<dbReference type="InterPro" id="IPR001054">
    <property type="entry name" value="A/G_cyclase"/>
</dbReference>
<dbReference type="InterPro" id="IPR006558">
    <property type="entry name" value="LamG-like"/>
</dbReference>
<dbReference type="PANTHER" id="PTHR43081:SF1">
    <property type="entry name" value="ADENYLATE CYCLASE, TERMINAL-DIFFERENTIATION SPECIFIC"/>
    <property type="match status" value="1"/>
</dbReference>
<dbReference type="OrthoDB" id="1112565at2759"/>
<dbReference type="STRING" id="461836.A0A0L0DVL5"/>
<reference evidence="5 6" key="1">
    <citation type="submission" date="2010-05" db="EMBL/GenBank/DDBJ databases">
        <title>The Genome Sequence of Thecamonas trahens ATCC 50062.</title>
        <authorList>
            <consortium name="The Broad Institute Genome Sequencing Platform"/>
            <person name="Russ C."/>
            <person name="Cuomo C."/>
            <person name="Shea T."/>
            <person name="Young S.K."/>
            <person name="Zeng Q."/>
            <person name="Koehrsen M."/>
            <person name="Haas B."/>
            <person name="Borodovsky M."/>
            <person name="Guigo R."/>
            <person name="Alvarado L."/>
            <person name="Berlin A."/>
            <person name="Bochicchio J."/>
            <person name="Borenstein D."/>
            <person name="Chapman S."/>
            <person name="Chen Z."/>
            <person name="Freedman E."/>
            <person name="Gellesch M."/>
            <person name="Goldberg J."/>
            <person name="Griggs A."/>
            <person name="Gujja S."/>
            <person name="Heilman E."/>
            <person name="Heiman D."/>
            <person name="Hepburn T."/>
            <person name="Howarth C."/>
            <person name="Jen D."/>
            <person name="Larson L."/>
            <person name="Mehta T."/>
            <person name="Park D."/>
            <person name="Pearson M."/>
            <person name="Roberts A."/>
            <person name="Saif S."/>
            <person name="Shenoy N."/>
            <person name="Sisk P."/>
            <person name="Stolte C."/>
            <person name="Sykes S."/>
            <person name="Thomson T."/>
            <person name="Walk T."/>
            <person name="White J."/>
            <person name="Yandava C."/>
            <person name="Burger G."/>
            <person name="Gray M.W."/>
            <person name="Holland P.W.H."/>
            <person name="King N."/>
            <person name="Lang F.B.F."/>
            <person name="Roger A.J."/>
            <person name="Ruiz-Trillo I."/>
            <person name="Lander E."/>
            <person name="Nusbaum C."/>
        </authorList>
    </citation>
    <scope>NUCLEOTIDE SEQUENCE [LARGE SCALE GENOMIC DNA]</scope>
    <source>
        <strain evidence="5 6">ATCC 50062</strain>
    </source>
</reference>
<dbReference type="InterPro" id="IPR013320">
    <property type="entry name" value="ConA-like_dom_sf"/>
</dbReference>
<evidence type="ECO:0000313" key="6">
    <source>
        <dbReference type="Proteomes" id="UP000054408"/>
    </source>
</evidence>
<dbReference type="SMART" id="SM00044">
    <property type="entry name" value="CYCc"/>
    <property type="match status" value="1"/>
</dbReference>
<protein>
    <recommendedName>
        <fullName evidence="4">Guanylate cyclase domain-containing protein</fullName>
    </recommendedName>
</protein>
<feature type="compositionally biased region" description="Low complexity" evidence="3">
    <location>
        <begin position="2058"/>
        <end position="2068"/>
    </location>
</feature>
<dbReference type="GeneID" id="25569620"/>
<dbReference type="EMBL" id="GL349441">
    <property type="protein sequence ID" value="KNC56359.1"/>
    <property type="molecule type" value="Genomic_DNA"/>
</dbReference>
<dbReference type="Gene3D" id="3.30.70.1230">
    <property type="entry name" value="Nucleotide cyclase"/>
    <property type="match status" value="1"/>
</dbReference>
<dbReference type="InterPro" id="IPR050697">
    <property type="entry name" value="Adenylyl/Guanylyl_Cyclase_3/4"/>
</dbReference>
<feature type="compositionally biased region" description="Low complexity" evidence="3">
    <location>
        <begin position="1869"/>
        <end position="1885"/>
    </location>
</feature>
<feature type="region of interest" description="Disordered" evidence="3">
    <location>
        <begin position="1827"/>
        <end position="2088"/>
    </location>
</feature>
<gene>
    <name evidence="5" type="ORF">AMSG_11705</name>
</gene>
<dbReference type="Pfam" id="PF13385">
    <property type="entry name" value="Laminin_G_3"/>
    <property type="match status" value="1"/>
</dbReference>